<dbReference type="SMART" id="SM00347">
    <property type="entry name" value="HTH_MARR"/>
    <property type="match status" value="1"/>
</dbReference>
<dbReference type="PANTHER" id="PTHR33164:SF57">
    <property type="entry name" value="MARR-FAMILY TRANSCRIPTIONAL REGULATOR"/>
    <property type="match status" value="1"/>
</dbReference>
<dbReference type="InterPro" id="IPR036388">
    <property type="entry name" value="WH-like_DNA-bd_sf"/>
</dbReference>
<comment type="caution">
    <text evidence="2">The sequence shown here is derived from an EMBL/GenBank/DDBJ whole genome shotgun (WGS) entry which is preliminary data.</text>
</comment>
<accession>A0A101A4Q3</accession>
<gene>
    <name evidence="2" type="ORF">AU192_04230</name>
</gene>
<dbReference type="InterPro" id="IPR036390">
    <property type="entry name" value="WH_DNA-bd_sf"/>
</dbReference>
<dbReference type="InterPro" id="IPR039422">
    <property type="entry name" value="MarR/SlyA-like"/>
</dbReference>
<dbReference type="AlphaFoldDB" id="A0A101A4Q3"/>
<dbReference type="Proteomes" id="UP000053707">
    <property type="component" value="Unassembled WGS sequence"/>
</dbReference>
<dbReference type="Pfam" id="PF01047">
    <property type="entry name" value="MarR"/>
    <property type="match status" value="1"/>
</dbReference>
<dbReference type="Gene3D" id="1.10.10.10">
    <property type="entry name" value="Winged helix-like DNA-binding domain superfamily/Winged helix DNA-binding domain"/>
    <property type="match status" value="1"/>
</dbReference>
<proteinExistence type="predicted"/>
<protein>
    <submittedName>
        <fullName evidence="2">MarR family transcriptional regulator</fullName>
    </submittedName>
</protein>
<evidence type="ECO:0000313" key="3">
    <source>
        <dbReference type="Proteomes" id="UP000053707"/>
    </source>
</evidence>
<dbReference type="EMBL" id="LQIR01000027">
    <property type="protein sequence ID" value="KUI13616.1"/>
    <property type="molecule type" value="Genomic_DNA"/>
</dbReference>
<evidence type="ECO:0000313" key="2">
    <source>
        <dbReference type="EMBL" id="KUI13616.1"/>
    </source>
</evidence>
<evidence type="ECO:0000259" key="1">
    <source>
        <dbReference type="PROSITE" id="PS50995"/>
    </source>
</evidence>
<dbReference type="SUPFAM" id="SSF46785">
    <property type="entry name" value="Winged helix' DNA-binding domain"/>
    <property type="match status" value="1"/>
</dbReference>
<dbReference type="GO" id="GO:0006950">
    <property type="term" value="P:response to stress"/>
    <property type="evidence" value="ECO:0007669"/>
    <property type="project" value="TreeGrafter"/>
</dbReference>
<dbReference type="InterPro" id="IPR000835">
    <property type="entry name" value="HTH_MarR-typ"/>
</dbReference>
<keyword evidence="3" id="KW-1185">Reference proteome</keyword>
<name>A0A101A4Q3_9MYCO</name>
<dbReference type="GO" id="GO:0003700">
    <property type="term" value="F:DNA-binding transcription factor activity"/>
    <property type="evidence" value="ECO:0007669"/>
    <property type="project" value="InterPro"/>
</dbReference>
<reference evidence="2 3" key="1">
    <citation type="submission" date="2016-01" db="EMBL/GenBank/DDBJ databases">
        <authorList>
            <consortium name="TB Trials Study Group"/>
            <person name="Sutton G."/>
            <person name="Brinkac L."/>
            <person name="Sanka R."/>
            <person name="Adams M."/>
            <person name="Lau E.L."/>
            <person name="Macaden R."/>
            <person name="Grewal H.M.S."/>
        </authorList>
    </citation>
    <scope>NUCLEOTIDE SEQUENCE [LARGE SCALE GENOMIC DNA]</scope>
    <source>
        <strain evidence="2 3">IS-1744</strain>
    </source>
</reference>
<dbReference type="PANTHER" id="PTHR33164">
    <property type="entry name" value="TRANSCRIPTIONAL REGULATOR, MARR FAMILY"/>
    <property type="match status" value="1"/>
</dbReference>
<feature type="domain" description="HTH marR-type" evidence="1">
    <location>
        <begin position="7"/>
        <end position="143"/>
    </location>
</feature>
<sequence length="149" mass="16683">MSDWVSTATLMFIGHRAAEARVMEALVAAGADDITLAQSRLMQRLDLRQVNSSGMRLTDLAEQARVTKQTAGALIDQLERSGYVVRTTDPTDARARLVTLSDKGMAVCRAAGEEIAKVEDEWRRFLGERRFQQLRDALTALREITDPYR</sequence>
<organism evidence="2 3">
    <name type="scientific">Mycobacterium lehmannii</name>
    <dbReference type="NCBI Taxonomy" id="2048550"/>
    <lineage>
        <taxon>Bacteria</taxon>
        <taxon>Bacillati</taxon>
        <taxon>Actinomycetota</taxon>
        <taxon>Actinomycetes</taxon>
        <taxon>Mycobacteriales</taxon>
        <taxon>Mycobacteriaceae</taxon>
        <taxon>Mycobacterium</taxon>
    </lineage>
</organism>
<dbReference type="RefSeq" id="WP_064397788.1">
    <property type="nucleotide sequence ID" value="NZ_LQIR01000027.1"/>
</dbReference>
<dbReference type="PROSITE" id="PS50995">
    <property type="entry name" value="HTH_MARR_2"/>
    <property type="match status" value="1"/>
</dbReference>